<reference evidence="2" key="1">
    <citation type="submission" date="2018-06" db="EMBL/GenBank/DDBJ databases">
        <authorList>
            <person name="Lum Nde A."/>
            <person name="Hugo C."/>
        </authorList>
    </citation>
    <scope>NUCLEOTIDE SEQUENCE [LARGE SCALE GENOMIC DNA]</scope>
    <source>
        <strain evidence="2">1_F178</strain>
    </source>
</reference>
<organism evidence="1 2">
    <name type="scientific">Chryseobacterium pennae</name>
    <dbReference type="NCBI Taxonomy" id="2258962"/>
    <lineage>
        <taxon>Bacteria</taxon>
        <taxon>Pseudomonadati</taxon>
        <taxon>Bacteroidota</taxon>
        <taxon>Flavobacteriia</taxon>
        <taxon>Flavobacteriales</taxon>
        <taxon>Weeksellaceae</taxon>
        <taxon>Chryseobacterium group</taxon>
        <taxon>Chryseobacterium</taxon>
    </lineage>
</organism>
<dbReference type="RefSeq" id="WP_115970791.1">
    <property type="nucleotide sequence ID" value="NZ_QNVT01000009.1"/>
</dbReference>
<name>A0A3D9C8Y5_9FLAO</name>
<dbReference type="Proteomes" id="UP000256686">
    <property type="component" value="Unassembled WGS sequence"/>
</dbReference>
<evidence type="ECO:0000313" key="1">
    <source>
        <dbReference type="EMBL" id="REC62219.1"/>
    </source>
</evidence>
<gene>
    <name evidence="1" type="ORF">DRF65_10925</name>
</gene>
<sequence length="72" mass="8398">MAKLTSSKKLKTINSEMLKLSTFIELDEIPIEDFLETIRLTGKEVSEKEAREMLEILYALTRITIKEYFSPE</sequence>
<evidence type="ECO:0000313" key="2">
    <source>
        <dbReference type="Proteomes" id="UP000256686"/>
    </source>
</evidence>
<accession>A0A3D9C8Y5</accession>
<dbReference type="AlphaFoldDB" id="A0A3D9C8Y5"/>
<keyword evidence="2" id="KW-1185">Reference proteome</keyword>
<dbReference type="EMBL" id="QNVT01000009">
    <property type="protein sequence ID" value="REC62219.1"/>
    <property type="molecule type" value="Genomic_DNA"/>
</dbReference>
<protein>
    <submittedName>
        <fullName evidence="1">Uncharacterized protein</fullName>
    </submittedName>
</protein>
<proteinExistence type="predicted"/>
<comment type="caution">
    <text evidence="1">The sequence shown here is derived from an EMBL/GenBank/DDBJ whole genome shotgun (WGS) entry which is preliminary data.</text>
</comment>